<proteinExistence type="predicted"/>
<organism evidence="1 2">
    <name type="scientific">Fasciola gigantica</name>
    <name type="common">Giant liver fluke</name>
    <dbReference type="NCBI Taxonomy" id="46835"/>
    <lineage>
        <taxon>Eukaryota</taxon>
        <taxon>Metazoa</taxon>
        <taxon>Spiralia</taxon>
        <taxon>Lophotrochozoa</taxon>
        <taxon>Platyhelminthes</taxon>
        <taxon>Trematoda</taxon>
        <taxon>Digenea</taxon>
        <taxon>Plagiorchiida</taxon>
        <taxon>Echinostomata</taxon>
        <taxon>Echinostomatoidea</taxon>
        <taxon>Fasciolidae</taxon>
        <taxon>Fasciola</taxon>
    </lineage>
</organism>
<sequence>MNNTLCLTLKKSPNLRSSETLYRISSTIVLSIRQFLHQLRDTPSTDGIHFESIHRIRCTSKKSTSSNWRIHILCDTASPTVVHVLQLHELLQVCWIVWMFRLEVSFTQGEVDNQRTDAFYVPILPTVFTLSVI</sequence>
<evidence type="ECO:0000313" key="2">
    <source>
        <dbReference type="Proteomes" id="UP000316759"/>
    </source>
</evidence>
<name>A0A504Z0J4_FASGI</name>
<evidence type="ECO:0000313" key="1">
    <source>
        <dbReference type="EMBL" id="TPP63458.1"/>
    </source>
</evidence>
<gene>
    <name evidence="1" type="ORF">FGIG_02342</name>
</gene>
<dbReference type="EMBL" id="SUNJ01005652">
    <property type="protein sequence ID" value="TPP63458.1"/>
    <property type="molecule type" value="Genomic_DNA"/>
</dbReference>
<accession>A0A504Z0J4</accession>
<protein>
    <submittedName>
        <fullName evidence="1">Uncharacterized protein</fullName>
    </submittedName>
</protein>
<comment type="caution">
    <text evidence="1">The sequence shown here is derived from an EMBL/GenBank/DDBJ whole genome shotgun (WGS) entry which is preliminary data.</text>
</comment>
<dbReference type="AlphaFoldDB" id="A0A504Z0J4"/>
<keyword evidence="2" id="KW-1185">Reference proteome</keyword>
<dbReference type="Proteomes" id="UP000316759">
    <property type="component" value="Unassembled WGS sequence"/>
</dbReference>
<reference evidence="1 2" key="1">
    <citation type="submission" date="2019-04" db="EMBL/GenBank/DDBJ databases">
        <title>Annotation for the trematode Fasciola gigantica.</title>
        <authorList>
            <person name="Choi Y.-J."/>
        </authorList>
    </citation>
    <scope>NUCLEOTIDE SEQUENCE [LARGE SCALE GENOMIC DNA]</scope>
    <source>
        <strain evidence="1">Uganda_cow_1</strain>
    </source>
</reference>